<organism evidence="4">
    <name type="scientific">Perkinsus marinus (strain ATCC 50983 / TXsc)</name>
    <dbReference type="NCBI Taxonomy" id="423536"/>
    <lineage>
        <taxon>Eukaryota</taxon>
        <taxon>Sar</taxon>
        <taxon>Alveolata</taxon>
        <taxon>Perkinsozoa</taxon>
        <taxon>Perkinsea</taxon>
        <taxon>Perkinsida</taxon>
        <taxon>Perkinsidae</taxon>
        <taxon>Perkinsus</taxon>
    </lineage>
</organism>
<proteinExistence type="predicted"/>
<feature type="coiled-coil region" evidence="1">
    <location>
        <begin position="169"/>
        <end position="239"/>
    </location>
</feature>
<evidence type="ECO:0000313" key="4">
    <source>
        <dbReference type="Proteomes" id="UP000007800"/>
    </source>
</evidence>
<feature type="coiled-coil region" evidence="1">
    <location>
        <begin position="33"/>
        <end position="67"/>
    </location>
</feature>
<evidence type="ECO:0000256" key="2">
    <source>
        <dbReference type="SAM" id="MobiDB-lite"/>
    </source>
</evidence>
<feature type="compositionally biased region" description="Polar residues" evidence="2">
    <location>
        <begin position="273"/>
        <end position="289"/>
    </location>
</feature>
<gene>
    <name evidence="3" type="ORF">Pmar_PMAR024071</name>
</gene>
<protein>
    <submittedName>
        <fullName evidence="3">Uncharacterized protein</fullName>
    </submittedName>
</protein>
<feature type="region of interest" description="Disordered" evidence="2">
    <location>
        <begin position="118"/>
        <end position="137"/>
    </location>
</feature>
<dbReference type="OrthoDB" id="426206at2759"/>
<sequence length="289" mass="32038">MLPGRIMFEGKEVYSPSVTEESLLVSRNEFQEMMQQKLEVVELRSQLKQVTERFQASRRECEQLQMQLKDAWLQEIAIPSGSSKTDIPSTATVTTNGSSTHKSRKGKKIKLSSLVSGVTSVKPHHRSSASGERSVLVESTKSVATVSSGDSDISEEELNSGSVDLEVMVRVLQKKCSHLEIVLRDLMDEREDELSNTKLLKGVVNEELASTRTAQLEEAAKLKREVDNLRMHNAALDSMYQTAVKNHDLACAQRDWCLGRLTQEEHSAPDDSTALSKMPSTLSTASNST</sequence>
<dbReference type="GeneID" id="9042380"/>
<feature type="compositionally biased region" description="Polar residues" evidence="2">
    <location>
        <begin position="81"/>
        <end position="100"/>
    </location>
</feature>
<dbReference type="EMBL" id="GG679769">
    <property type="protein sequence ID" value="EER07665.1"/>
    <property type="molecule type" value="Genomic_DNA"/>
</dbReference>
<dbReference type="RefSeq" id="XP_002775849.1">
    <property type="nucleotide sequence ID" value="XM_002775803.1"/>
</dbReference>
<feature type="region of interest" description="Disordered" evidence="2">
    <location>
        <begin position="81"/>
        <end position="106"/>
    </location>
</feature>
<accession>C5L6K4</accession>
<name>C5L6K4_PERM5</name>
<reference evidence="3 4" key="1">
    <citation type="submission" date="2008-07" db="EMBL/GenBank/DDBJ databases">
        <authorList>
            <person name="El-Sayed N."/>
            <person name="Caler E."/>
            <person name="Inman J."/>
            <person name="Amedeo P."/>
            <person name="Hass B."/>
            <person name="Wortman J."/>
        </authorList>
    </citation>
    <scope>NUCLEOTIDE SEQUENCE [LARGE SCALE GENOMIC DNA]</scope>
    <source>
        <strain evidence="4">ATCC 50983 / TXsc</strain>
    </source>
</reference>
<evidence type="ECO:0000313" key="3">
    <source>
        <dbReference type="EMBL" id="EER07665.1"/>
    </source>
</evidence>
<dbReference type="InParanoid" id="C5L6K4"/>
<keyword evidence="4" id="KW-1185">Reference proteome</keyword>
<keyword evidence="1" id="KW-0175">Coiled coil</keyword>
<dbReference type="Proteomes" id="UP000007800">
    <property type="component" value="Unassembled WGS sequence"/>
</dbReference>
<feature type="region of interest" description="Disordered" evidence="2">
    <location>
        <begin position="266"/>
        <end position="289"/>
    </location>
</feature>
<dbReference type="AlphaFoldDB" id="C5L6K4"/>
<evidence type="ECO:0000256" key="1">
    <source>
        <dbReference type="SAM" id="Coils"/>
    </source>
</evidence>